<comment type="caution">
    <text evidence="4">The sequence shown here is derived from an EMBL/GenBank/DDBJ whole genome shotgun (WGS) entry which is preliminary data.</text>
</comment>
<dbReference type="PANTHER" id="PTHR21250">
    <property type="entry name" value="PRE-RRNA-PROCESSING PROTEIN TSR2 HOMOLOG"/>
    <property type="match status" value="1"/>
</dbReference>
<gene>
    <name evidence="4" type="ORF">GQ43DRAFT_479487</name>
</gene>
<sequence length="192" mass="21383">MAESSQTTASPAQIQEKFELGIWHALFHWQDLTVAIQNQWGGPDSEDKRDWLAGAISEIFQTQPDTDALDIEAVLLQALEDEFGVRVEDESEVLVARQIMDIRKQTLEGNFSTVDQLQKEWSERKGKALPTGNMQIIEHSQDTDGESVDDESGSDEEEGDVDMTDAPPAASKPKPIPEVDEDGFTKVVGKRR</sequence>
<name>A0A9P4MUC6_9PLEO</name>
<dbReference type="Proteomes" id="UP000799536">
    <property type="component" value="Unassembled WGS sequence"/>
</dbReference>
<reference evidence="4" key="1">
    <citation type="journal article" date="2020" name="Stud. Mycol.">
        <title>101 Dothideomycetes genomes: a test case for predicting lifestyles and emergence of pathogens.</title>
        <authorList>
            <person name="Haridas S."/>
            <person name="Albert R."/>
            <person name="Binder M."/>
            <person name="Bloem J."/>
            <person name="Labutti K."/>
            <person name="Salamov A."/>
            <person name="Andreopoulos B."/>
            <person name="Baker S."/>
            <person name="Barry K."/>
            <person name="Bills G."/>
            <person name="Bluhm B."/>
            <person name="Cannon C."/>
            <person name="Castanera R."/>
            <person name="Culley D."/>
            <person name="Daum C."/>
            <person name="Ezra D."/>
            <person name="Gonzalez J."/>
            <person name="Henrissat B."/>
            <person name="Kuo A."/>
            <person name="Liang C."/>
            <person name="Lipzen A."/>
            <person name="Lutzoni F."/>
            <person name="Magnuson J."/>
            <person name="Mondo S."/>
            <person name="Nolan M."/>
            <person name="Ohm R."/>
            <person name="Pangilinan J."/>
            <person name="Park H.-J."/>
            <person name="Ramirez L."/>
            <person name="Alfaro M."/>
            <person name="Sun H."/>
            <person name="Tritt A."/>
            <person name="Yoshinaga Y."/>
            <person name="Zwiers L.-H."/>
            <person name="Turgeon B."/>
            <person name="Goodwin S."/>
            <person name="Spatafora J."/>
            <person name="Crous P."/>
            <person name="Grigoriev I."/>
        </authorList>
    </citation>
    <scope>NUCLEOTIDE SEQUENCE</scope>
    <source>
        <strain evidence="4">ATCC 74209</strain>
    </source>
</reference>
<evidence type="ECO:0000256" key="3">
    <source>
        <dbReference type="SAM" id="MobiDB-lite"/>
    </source>
</evidence>
<feature type="compositionally biased region" description="Acidic residues" evidence="3">
    <location>
        <begin position="143"/>
        <end position="163"/>
    </location>
</feature>
<evidence type="ECO:0000256" key="1">
    <source>
        <dbReference type="ARBA" id="ARBA00006524"/>
    </source>
</evidence>
<dbReference type="AlphaFoldDB" id="A0A9P4MUC6"/>
<accession>A0A9P4MUC6</accession>
<keyword evidence="5" id="KW-1185">Reference proteome</keyword>
<dbReference type="InterPro" id="IPR019398">
    <property type="entry name" value="Pre-rRNA_process_TSR2"/>
</dbReference>
<evidence type="ECO:0000313" key="5">
    <source>
        <dbReference type="Proteomes" id="UP000799536"/>
    </source>
</evidence>
<dbReference type="Pfam" id="PF10273">
    <property type="entry name" value="WGG"/>
    <property type="match status" value="1"/>
</dbReference>
<dbReference type="OrthoDB" id="263560at2759"/>
<evidence type="ECO:0000313" key="4">
    <source>
        <dbReference type="EMBL" id="KAF2202927.1"/>
    </source>
</evidence>
<comment type="similarity">
    <text evidence="1">Belongs to the TSR2 family.</text>
</comment>
<organism evidence="4 5">
    <name type="scientific">Delitschia confertaspora ATCC 74209</name>
    <dbReference type="NCBI Taxonomy" id="1513339"/>
    <lineage>
        <taxon>Eukaryota</taxon>
        <taxon>Fungi</taxon>
        <taxon>Dikarya</taxon>
        <taxon>Ascomycota</taxon>
        <taxon>Pezizomycotina</taxon>
        <taxon>Dothideomycetes</taxon>
        <taxon>Pleosporomycetidae</taxon>
        <taxon>Pleosporales</taxon>
        <taxon>Delitschiaceae</taxon>
        <taxon>Delitschia</taxon>
    </lineage>
</organism>
<evidence type="ECO:0000256" key="2">
    <source>
        <dbReference type="ARBA" id="ARBA00022552"/>
    </source>
</evidence>
<keyword evidence="2" id="KW-0698">rRNA processing</keyword>
<feature type="region of interest" description="Disordered" evidence="3">
    <location>
        <begin position="122"/>
        <end position="192"/>
    </location>
</feature>
<protein>
    <submittedName>
        <fullName evidence="4">Pre-rRNA-processing protein-like protein TSR2</fullName>
    </submittedName>
</protein>
<dbReference type="GO" id="GO:0006364">
    <property type="term" value="P:rRNA processing"/>
    <property type="evidence" value="ECO:0007669"/>
    <property type="project" value="UniProtKB-KW"/>
</dbReference>
<proteinExistence type="inferred from homology"/>
<dbReference type="EMBL" id="ML993919">
    <property type="protein sequence ID" value="KAF2202927.1"/>
    <property type="molecule type" value="Genomic_DNA"/>
</dbReference>